<dbReference type="SUPFAM" id="SSF53901">
    <property type="entry name" value="Thiolase-like"/>
    <property type="match status" value="2"/>
</dbReference>
<comment type="pathway">
    <text evidence="1">Lipid metabolism.</text>
</comment>
<keyword evidence="4 7" id="KW-0012">Acyltransferase</keyword>
<dbReference type="InterPro" id="IPR002155">
    <property type="entry name" value="Thiolase"/>
</dbReference>
<accession>A0A8J8GCD0</accession>
<dbReference type="InterPro" id="IPR020615">
    <property type="entry name" value="Thiolase_acyl_enz_int_AS"/>
</dbReference>
<feature type="domain" description="Thiolase C-terminal" evidence="9">
    <location>
        <begin position="271"/>
        <end position="392"/>
    </location>
</feature>
<dbReference type="CDD" id="cd00751">
    <property type="entry name" value="thiolase"/>
    <property type="match status" value="1"/>
</dbReference>
<dbReference type="GO" id="GO:0006635">
    <property type="term" value="P:fatty acid beta-oxidation"/>
    <property type="evidence" value="ECO:0007669"/>
    <property type="project" value="TreeGrafter"/>
</dbReference>
<sequence length="394" mass="42373">MSKQAYIISGYRTAVGKAPKGSLRFTRPDVMAATVIEKLMADCPKLDKNRIDDLIVGNAMPEAEQGLNVARLISLMGLNTDKVPGVTVNRYCASGSEAIAIASAKIQAGMADCIIAGGTESMSYIPMGGYKPVPEPNYAKSNPDYYWGMGYTAEEVAKQYNITREQQDEFAFYSHEKALKANAEGRFKDQIVPIPVEYNFLNEDQKSETKKFDFSVDEGPRLGTSLEALAKLRPVFANGGTVTAGNSSQMSDGAAFVIVMSEDMVKELGLEPQARLVAYAAAGLEPRIMGMGPLYAVPKALKQAGLDLKDIDLIELNEAFASQSVAVMNELKLNSDIVNVNGGAIAMGHPLGCTGTKLTVQLLDEMKKRGNMKYGMVTMCVGTGQGAASIFELL</sequence>
<keyword evidence="11" id="KW-1185">Reference proteome</keyword>
<dbReference type="InterPro" id="IPR020616">
    <property type="entry name" value="Thiolase_N"/>
</dbReference>
<dbReference type="AlphaFoldDB" id="A0A8J8GCD0"/>
<dbReference type="InterPro" id="IPR020617">
    <property type="entry name" value="Thiolase_C"/>
</dbReference>
<dbReference type="InterPro" id="IPR016039">
    <property type="entry name" value="Thiolase-like"/>
</dbReference>
<dbReference type="PIRSF" id="PIRSF000429">
    <property type="entry name" value="Ac-CoA_Ac_transf"/>
    <property type="match status" value="1"/>
</dbReference>
<evidence type="ECO:0000313" key="10">
    <source>
        <dbReference type="EMBL" id="NRS93127.1"/>
    </source>
</evidence>
<dbReference type="InterPro" id="IPR050215">
    <property type="entry name" value="Thiolase-like_sf_Thiolase"/>
</dbReference>
<dbReference type="EMBL" id="JABSNO010000016">
    <property type="protein sequence ID" value="NRS93127.1"/>
    <property type="molecule type" value="Genomic_DNA"/>
</dbReference>
<dbReference type="FunFam" id="3.40.47.10:FF:000010">
    <property type="entry name" value="Acetyl-CoA acetyltransferase (Thiolase)"/>
    <property type="match status" value="1"/>
</dbReference>
<evidence type="ECO:0000256" key="7">
    <source>
        <dbReference type="RuleBase" id="RU003557"/>
    </source>
</evidence>
<dbReference type="Pfam" id="PF02803">
    <property type="entry name" value="Thiolase_C"/>
    <property type="match status" value="1"/>
</dbReference>
<evidence type="ECO:0000256" key="2">
    <source>
        <dbReference type="ARBA" id="ARBA00010982"/>
    </source>
</evidence>
<feature type="active site" description="Acyl-thioester intermediate" evidence="6">
    <location>
        <position position="92"/>
    </location>
</feature>
<feature type="active site" description="Proton acceptor" evidence="6">
    <location>
        <position position="349"/>
    </location>
</feature>
<evidence type="ECO:0000256" key="5">
    <source>
        <dbReference type="ARBA" id="ARBA00024073"/>
    </source>
</evidence>
<evidence type="ECO:0000313" key="11">
    <source>
        <dbReference type="Proteomes" id="UP000610746"/>
    </source>
</evidence>
<dbReference type="RefSeq" id="WP_173779703.1">
    <property type="nucleotide sequence ID" value="NZ_JABSNO010000016.1"/>
</dbReference>
<dbReference type="PROSITE" id="PS00098">
    <property type="entry name" value="THIOLASE_1"/>
    <property type="match status" value="1"/>
</dbReference>
<dbReference type="InterPro" id="IPR020610">
    <property type="entry name" value="Thiolase_AS"/>
</dbReference>
<protein>
    <recommendedName>
        <fullName evidence="5">acetyl-CoA C-acyltransferase</fullName>
        <ecNumber evidence="5">2.3.1.16</ecNumber>
    </recommendedName>
</protein>
<organism evidence="10 11">
    <name type="scientific">Frigoriflavimonas asaccharolytica</name>
    <dbReference type="NCBI Taxonomy" id="2735899"/>
    <lineage>
        <taxon>Bacteria</taxon>
        <taxon>Pseudomonadati</taxon>
        <taxon>Bacteroidota</taxon>
        <taxon>Flavobacteriia</taxon>
        <taxon>Flavobacteriales</taxon>
        <taxon>Weeksellaceae</taxon>
        <taxon>Frigoriflavimonas</taxon>
    </lineage>
</organism>
<dbReference type="Proteomes" id="UP000610746">
    <property type="component" value="Unassembled WGS sequence"/>
</dbReference>
<dbReference type="PANTHER" id="PTHR43853:SF21">
    <property type="entry name" value="STEROID 3-KETOACYL-COA THIOLASE"/>
    <property type="match status" value="1"/>
</dbReference>
<dbReference type="PROSITE" id="PS00737">
    <property type="entry name" value="THIOLASE_2"/>
    <property type="match status" value="1"/>
</dbReference>
<dbReference type="InterPro" id="IPR020613">
    <property type="entry name" value="Thiolase_CS"/>
</dbReference>
<name>A0A8J8GCD0_9FLAO</name>
<gene>
    <name evidence="10" type="ORF">HNQ03_002213</name>
</gene>
<evidence type="ECO:0000259" key="8">
    <source>
        <dbReference type="Pfam" id="PF00108"/>
    </source>
</evidence>
<evidence type="ECO:0000256" key="4">
    <source>
        <dbReference type="ARBA" id="ARBA00023315"/>
    </source>
</evidence>
<reference evidence="10" key="1">
    <citation type="submission" date="2020-05" db="EMBL/GenBank/DDBJ databases">
        <title>Genomic Encyclopedia of Type Strains, Phase IV (KMG-V): Genome sequencing to study the core and pangenomes of soil and plant-associated prokaryotes.</title>
        <authorList>
            <person name="Whitman W."/>
        </authorList>
    </citation>
    <scope>NUCLEOTIDE SEQUENCE</scope>
    <source>
        <strain evidence="10">16F</strain>
    </source>
</reference>
<dbReference type="GO" id="GO:0003988">
    <property type="term" value="F:acetyl-CoA C-acyltransferase activity"/>
    <property type="evidence" value="ECO:0007669"/>
    <property type="project" value="UniProtKB-EC"/>
</dbReference>
<feature type="domain" description="Thiolase N-terminal" evidence="8">
    <location>
        <begin position="6"/>
        <end position="263"/>
    </location>
</feature>
<evidence type="ECO:0000256" key="6">
    <source>
        <dbReference type="PIRSR" id="PIRSR000429-1"/>
    </source>
</evidence>
<comment type="similarity">
    <text evidence="2 7">Belongs to the thiolase-like superfamily. Thiolase family.</text>
</comment>
<dbReference type="PROSITE" id="PS00099">
    <property type="entry name" value="THIOLASE_3"/>
    <property type="match status" value="1"/>
</dbReference>
<evidence type="ECO:0000259" key="9">
    <source>
        <dbReference type="Pfam" id="PF02803"/>
    </source>
</evidence>
<comment type="caution">
    <text evidence="10">The sequence shown here is derived from an EMBL/GenBank/DDBJ whole genome shotgun (WGS) entry which is preliminary data.</text>
</comment>
<dbReference type="EC" id="2.3.1.16" evidence="5"/>
<dbReference type="GO" id="GO:0005737">
    <property type="term" value="C:cytoplasm"/>
    <property type="evidence" value="ECO:0007669"/>
    <property type="project" value="UniProtKB-ARBA"/>
</dbReference>
<keyword evidence="3 7" id="KW-0808">Transferase</keyword>
<evidence type="ECO:0000256" key="3">
    <source>
        <dbReference type="ARBA" id="ARBA00022679"/>
    </source>
</evidence>
<dbReference type="NCBIfam" id="TIGR01930">
    <property type="entry name" value="AcCoA-C-Actrans"/>
    <property type="match status" value="1"/>
</dbReference>
<dbReference type="PANTHER" id="PTHR43853">
    <property type="entry name" value="3-KETOACYL-COA THIOLASE, PEROXISOMAL"/>
    <property type="match status" value="1"/>
</dbReference>
<feature type="active site" description="Proton acceptor" evidence="6">
    <location>
        <position position="380"/>
    </location>
</feature>
<dbReference type="GO" id="GO:0010124">
    <property type="term" value="P:phenylacetate catabolic process"/>
    <property type="evidence" value="ECO:0007669"/>
    <property type="project" value="TreeGrafter"/>
</dbReference>
<dbReference type="Pfam" id="PF00108">
    <property type="entry name" value="Thiolase_N"/>
    <property type="match status" value="1"/>
</dbReference>
<proteinExistence type="inferred from homology"/>
<evidence type="ECO:0000256" key="1">
    <source>
        <dbReference type="ARBA" id="ARBA00005189"/>
    </source>
</evidence>
<dbReference type="Gene3D" id="3.40.47.10">
    <property type="match status" value="1"/>
</dbReference>